<feature type="compositionally biased region" description="Basic and acidic residues" evidence="1">
    <location>
        <begin position="784"/>
        <end position="793"/>
    </location>
</feature>
<protein>
    <recommendedName>
        <fullName evidence="6">BED-type domain-containing protein</fullName>
    </recommendedName>
</protein>
<dbReference type="InterPro" id="IPR007021">
    <property type="entry name" value="DUF659"/>
</dbReference>
<gene>
    <name evidence="4" type="ORF">NCGR_LOCUS38872</name>
</gene>
<sequence>MKDISVIREDNSVRLHGRVGRLLAVYTLLSSFACSLGHKRYGTRMSSAASVPSINPSSSLKRNSGDIGWDYGVLVDPNNLNVIKCKFCDLVVRAGIYRLKQHVGGISGEVRPCLKASPEAIDKCKKAVDDSKQAKKARQEEKEDVRDVVILDDGPDVEDTTINGEGLDDVGDSTQRKLGPMDKFTLPMDSSSLSNTKLVRQQRITEALWKERMHALKRYIARWVYVHGIPFHAINNEEFDQLLEAAGRFGPGGQKPNQHELREKLLYEEVEDTKKLLKLQEQEWAKNGCSIMTDAWTDQKRRSIMNICIEKIGAEKVVQVVTDNASNNMAAKALLSVKRPNIFWSSCATHTLNLMLEGIGKLKRFKTIIDQAKALTIFIYAHHKTLALMRKFTKKRDIIRPGVTRFASSFLTLQSLYEKKNELRAMSQSEEWETISHVKKTPKGVQATATLVKPNFWAGVVLCMRVFEPLVKVLRMVDGDVKPSMASLYGDILKAKKDIMVGLGNIDKAGTLNLYNNIIEIIDEKMKGRLDSPLHLVAYFLNPYYSYNDSSIFGEEEVMDGFFTAVETFYHGDYDKQNQVLNEDLHKFKYQTSHFAKPTAMAGCKDYNFFPAKWWGNYGTQVPTLQKMAIRILSLTSSSLDCERNWSCFDGVHTKKRNRLTCERVEQLVYVRFNNLHSKKKAKAKKNNKVDPLVAANATCAQGWMVDGGDDDNSDVDAVTGLTWQQIVDTCGPEEVTKLHRSARLAHPRQIEEDVQSEPEELPNEEEEIEFESDQEEVVTTGYEQDHDTANDD</sequence>
<comment type="caution">
    <text evidence="4">The sequence shown here is derived from an EMBL/GenBank/DDBJ whole genome shotgun (WGS) entry which is preliminary data.</text>
</comment>
<evidence type="ECO:0000313" key="4">
    <source>
        <dbReference type="EMBL" id="CAD6255278.1"/>
    </source>
</evidence>
<dbReference type="OrthoDB" id="663072at2759"/>
<reference evidence="4" key="1">
    <citation type="submission" date="2020-10" db="EMBL/GenBank/DDBJ databases">
        <authorList>
            <person name="Han B."/>
            <person name="Lu T."/>
            <person name="Zhao Q."/>
            <person name="Huang X."/>
            <person name="Zhao Y."/>
        </authorList>
    </citation>
    <scope>NUCLEOTIDE SEQUENCE</scope>
</reference>
<feature type="domain" description="DUF659" evidence="2">
    <location>
        <begin position="308"/>
        <end position="374"/>
    </location>
</feature>
<evidence type="ECO:0000256" key="1">
    <source>
        <dbReference type="SAM" id="MobiDB-lite"/>
    </source>
</evidence>
<dbReference type="AlphaFoldDB" id="A0A811QHJ4"/>
<dbReference type="InterPro" id="IPR008906">
    <property type="entry name" value="HATC_C_dom"/>
</dbReference>
<dbReference type="PANTHER" id="PTHR32166">
    <property type="entry name" value="OSJNBA0013A04.12 PROTEIN"/>
    <property type="match status" value="1"/>
</dbReference>
<accession>A0A811QHJ4</accession>
<feature type="compositionally biased region" description="Acidic residues" evidence="1">
    <location>
        <begin position="753"/>
        <end position="777"/>
    </location>
</feature>
<feature type="domain" description="HAT C-terminal dimerisation" evidence="3">
    <location>
        <begin position="608"/>
        <end position="674"/>
    </location>
</feature>
<evidence type="ECO:0000259" key="2">
    <source>
        <dbReference type="Pfam" id="PF04937"/>
    </source>
</evidence>
<name>A0A811QHJ4_9POAL</name>
<organism evidence="4 5">
    <name type="scientific">Miscanthus lutarioriparius</name>
    <dbReference type="NCBI Taxonomy" id="422564"/>
    <lineage>
        <taxon>Eukaryota</taxon>
        <taxon>Viridiplantae</taxon>
        <taxon>Streptophyta</taxon>
        <taxon>Embryophyta</taxon>
        <taxon>Tracheophyta</taxon>
        <taxon>Spermatophyta</taxon>
        <taxon>Magnoliopsida</taxon>
        <taxon>Liliopsida</taxon>
        <taxon>Poales</taxon>
        <taxon>Poaceae</taxon>
        <taxon>PACMAD clade</taxon>
        <taxon>Panicoideae</taxon>
        <taxon>Andropogonodae</taxon>
        <taxon>Andropogoneae</taxon>
        <taxon>Saccharinae</taxon>
        <taxon>Miscanthus</taxon>
    </lineage>
</organism>
<dbReference type="InterPro" id="IPR012337">
    <property type="entry name" value="RNaseH-like_sf"/>
</dbReference>
<dbReference type="PROSITE" id="PS51257">
    <property type="entry name" value="PROKAR_LIPOPROTEIN"/>
    <property type="match status" value="1"/>
</dbReference>
<dbReference type="PANTHER" id="PTHR32166:SF74">
    <property type="entry name" value="OS05G0256350 PROTEIN"/>
    <property type="match status" value="1"/>
</dbReference>
<evidence type="ECO:0000313" key="5">
    <source>
        <dbReference type="Proteomes" id="UP000604825"/>
    </source>
</evidence>
<keyword evidence="5" id="KW-1185">Reference proteome</keyword>
<dbReference type="Pfam" id="PF05699">
    <property type="entry name" value="Dimer_Tnp_hAT"/>
    <property type="match status" value="1"/>
</dbReference>
<evidence type="ECO:0000259" key="3">
    <source>
        <dbReference type="Pfam" id="PF05699"/>
    </source>
</evidence>
<feature type="region of interest" description="Disordered" evidence="1">
    <location>
        <begin position="741"/>
        <end position="793"/>
    </location>
</feature>
<dbReference type="EMBL" id="CAJGYO010000009">
    <property type="protein sequence ID" value="CAD6255278.1"/>
    <property type="molecule type" value="Genomic_DNA"/>
</dbReference>
<dbReference type="GO" id="GO:0046983">
    <property type="term" value="F:protein dimerization activity"/>
    <property type="evidence" value="ECO:0007669"/>
    <property type="project" value="InterPro"/>
</dbReference>
<dbReference type="Pfam" id="PF04937">
    <property type="entry name" value="DUF659"/>
    <property type="match status" value="1"/>
</dbReference>
<dbReference type="Proteomes" id="UP000604825">
    <property type="component" value="Unassembled WGS sequence"/>
</dbReference>
<dbReference type="SUPFAM" id="SSF53098">
    <property type="entry name" value="Ribonuclease H-like"/>
    <property type="match status" value="1"/>
</dbReference>
<proteinExistence type="predicted"/>
<evidence type="ECO:0008006" key="6">
    <source>
        <dbReference type="Google" id="ProtNLM"/>
    </source>
</evidence>